<evidence type="ECO:0000259" key="5">
    <source>
        <dbReference type="PROSITE" id="PS50931"/>
    </source>
</evidence>
<keyword evidence="7" id="KW-1185">Reference proteome</keyword>
<feature type="domain" description="HTH lysR-type" evidence="5">
    <location>
        <begin position="21"/>
        <end position="78"/>
    </location>
</feature>
<dbReference type="Gene3D" id="1.10.10.10">
    <property type="entry name" value="Winged helix-like DNA-binding domain superfamily/Winged helix DNA-binding domain"/>
    <property type="match status" value="1"/>
</dbReference>
<dbReference type="PANTHER" id="PTHR30537">
    <property type="entry name" value="HTH-TYPE TRANSCRIPTIONAL REGULATOR"/>
    <property type="match status" value="1"/>
</dbReference>
<name>A0A6G4WMQ2_9HYPH</name>
<proteinExistence type="inferred from homology"/>
<keyword evidence="3" id="KW-0238">DNA-binding</keyword>
<dbReference type="GO" id="GO:0043565">
    <property type="term" value="F:sequence-specific DNA binding"/>
    <property type="evidence" value="ECO:0007669"/>
    <property type="project" value="TreeGrafter"/>
</dbReference>
<dbReference type="InterPro" id="IPR058163">
    <property type="entry name" value="LysR-type_TF_proteobact-type"/>
</dbReference>
<keyword evidence="4" id="KW-0804">Transcription</keyword>
<comment type="caution">
    <text evidence="6">The sequence shown here is derived from an EMBL/GenBank/DDBJ whole genome shotgun (WGS) entry which is preliminary data.</text>
</comment>
<dbReference type="GO" id="GO:0003700">
    <property type="term" value="F:DNA-binding transcription factor activity"/>
    <property type="evidence" value="ECO:0007669"/>
    <property type="project" value="InterPro"/>
</dbReference>
<dbReference type="Gene3D" id="3.40.190.10">
    <property type="entry name" value="Periplasmic binding protein-like II"/>
    <property type="match status" value="2"/>
</dbReference>
<dbReference type="InterPro" id="IPR000847">
    <property type="entry name" value="LysR_HTH_N"/>
</dbReference>
<dbReference type="SUPFAM" id="SSF46785">
    <property type="entry name" value="Winged helix' DNA-binding domain"/>
    <property type="match status" value="1"/>
</dbReference>
<keyword evidence="2" id="KW-0805">Transcription regulation</keyword>
<evidence type="ECO:0000256" key="3">
    <source>
        <dbReference type="ARBA" id="ARBA00023125"/>
    </source>
</evidence>
<dbReference type="InterPro" id="IPR036390">
    <property type="entry name" value="WH_DNA-bd_sf"/>
</dbReference>
<dbReference type="AlphaFoldDB" id="A0A6G4WMQ2"/>
<accession>A0A6G4WMQ2</accession>
<dbReference type="InterPro" id="IPR036388">
    <property type="entry name" value="WH-like_DNA-bd_sf"/>
</dbReference>
<evidence type="ECO:0000256" key="2">
    <source>
        <dbReference type="ARBA" id="ARBA00023015"/>
    </source>
</evidence>
<protein>
    <submittedName>
        <fullName evidence="6">LysR family transcriptional regulator</fullName>
    </submittedName>
</protein>
<dbReference type="InterPro" id="IPR005119">
    <property type="entry name" value="LysR_subst-bd"/>
</dbReference>
<dbReference type="EMBL" id="JAAKZF010000094">
    <property type="protein sequence ID" value="NGO55347.1"/>
    <property type="molecule type" value="Genomic_DNA"/>
</dbReference>
<comment type="similarity">
    <text evidence="1">Belongs to the LysR transcriptional regulatory family.</text>
</comment>
<dbReference type="SUPFAM" id="SSF53850">
    <property type="entry name" value="Periplasmic binding protein-like II"/>
    <property type="match status" value="1"/>
</dbReference>
<sequence length="317" mass="35400">MRNAYAIVKLSFMQRLRSTLPSPNLLVSFEAAGRLLSFTRAATELNVTRVAVSQQIRALEDFLGVPLFHRLHRALSLTQVGERYHRAISGALEQAVRATAEISKHADKNMVNVTATAGFTTYWLMPNIGGFRQKHPEIELRFVISDRYLDLVEENIDVAIRYGTPPFSNVNADHLVREVIAPTCAGDFVQSGQQLPPEDMARHPLIHLDGPYEEQTRWSHWFRTQGLEWRASQGGITVNTYTNLVQAVLDGQGFALIGMPLIARFLASGSLVQPVLAPAVLRHSFYLVTPNNHRPSKAASAFCDWVRRAFDATANPD</sequence>
<dbReference type="CDD" id="cd08432">
    <property type="entry name" value="PBP2_GcdR_TrpI_HvrB_AmpR_like"/>
    <property type="match status" value="1"/>
</dbReference>
<gene>
    <name evidence="6" type="ORF">G6N73_30605</name>
</gene>
<evidence type="ECO:0000313" key="7">
    <source>
        <dbReference type="Proteomes" id="UP001642900"/>
    </source>
</evidence>
<dbReference type="PRINTS" id="PR00039">
    <property type="entry name" value="HTHLYSR"/>
</dbReference>
<dbReference type="PROSITE" id="PS50931">
    <property type="entry name" value="HTH_LYSR"/>
    <property type="match status" value="1"/>
</dbReference>
<dbReference type="Proteomes" id="UP001642900">
    <property type="component" value="Unassembled WGS sequence"/>
</dbReference>
<dbReference type="PANTHER" id="PTHR30537:SF26">
    <property type="entry name" value="GLYCINE CLEAVAGE SYSTEM TRANSCRIPTIONAL ACTIVATOR"/>
    <property type="match status" value="1"/>
</dbReference>
<evidence type="ECO:0000256" key="4">
    <source>
        <dbReference type="ARBA" id="ARBA00023163"/>
    </source>
</evidence>
<evidence type="ECO:0000313" key="6">
    <source>
        <dbReference type="EMBL" id="NGO55347.1"/>
    </source>
</evidence>
<organism evidence="6 7">
    <name type="scientific">Allomesorhizobium camelthorni</name>
    <dbReference type="NCBI Taxonomy" id="475069"/>
    <lineage>
        <taxon>Bacteria</taxon>
        <taxon>Pseudomonadati</taxon>
        <taxon>Pseudomonadota</taxon>
        <taxon>Alphaproteobacteria</taxon>
        <taxon>Hyphomicrobiales</taxon>
        <taxon>Phyllobacteriaceae</taxon>
        <taxon>Allomesorhizobium</taxon>
    </lineage>
</organism>
<reference evidence="6 7" key="1">
    <citation type="submission" date="2020-02" db="EMBL/GenBank/DDBJ databases">
        <title>Genome sequence of strain CCNWXJ40-4.</title>
        <authorList>
            <person name="Gao J."/>
            <person name="Sun J."/>
        </authorList>
    </citation>
    <scope>NUCLEOTIDE SEQUENCE [LARGE SCALE GENOMIC DNA]</scope>
    <source>
        <strain evidence="6 7">CCNWXJ 40-4</strain>
    </source>
</reference>
<evidence type="ECO:0000256" key="1">
    <source>
        <dbReference type="ARBA" id="ARBA00009437"/>
    </source>
</evidence>
<dbReference type="Pfam" id="PF03466">
    <property type="entry name" value="LysR_substrate"/>
    <property type="match status" value="1"/>
</dbReference>
<dbReference type="Pfam" id="PF00126">
    <property type="entry name" value="HTH_1"/>
    <property type="match status" value="1"/>
</dbReference>
<dbReference type="GO" id="GO:0006351">
    <property type="term" value="P:DNA-templated transcription"/>
    <property type="evidence" value="ECO:0007669"/>
    <property type="project" value="TreeGrafter"/>
</dbReference>